<keyword evidence="2" id="KW-1185">Reference proteome</keyword>
<organism evidence="1 2">
    <name type="scientific">Vitis vinifera</name>
    <name type="common">Grape</name>
    <dbReference type="NCBI Taxonomy" id="29760"/>
    <lineage>
        <taxon>Eukaryota</taxon>
        <taxon>Viridiplantae</taxon>
        <taxon>Streptophyta</taxon>
        <taxon>Embryophyta</taxon>
        <taxon>Tracheophyta</taxon>
        <taxon>Spermatophyta</taxon>
        <taxon>Magnoliopsida</taxon>
        <taxon>eudicotyledons</taxon>
        <taxon>Gunneridae</taxon>
        <taxon>Pentapetalae</taxon>
        <taxon>rosids</taxon>
        <taxon>Vitales</taxon>
        <taxon>Vitaceae</taxon>
        <taxon>Viteae</taxon>
        <taxon>Vitis</taxon>
    </lineage>
</organism>
<gene>
    <name evidence="1" type="ordered locus">VIT_07s0151g00400</name>
</gene>
<reference evidence="2" key="1">
    <citation type="journal article" date="2007" name="Nature">
        <title>The grapevine genome sequence suggests ancestral hexaploidization in major angiosperm phyla.</title>
        <authorList>
            <consortium name="The French-Italian Public Consortium for Grapevine Genome Characterization."/>
            <person name="Jaillon O."/>
            <person name="Aury J.-M."/>
            <person name="Noel B."/>
            <person name="Policriti A."/>
            <person name="Clepet C."/>
            <person name="Casagrande A."/>
            <person name="Choisne N."/>
            <person name="Aubourg S."/>
            <person name="Vitulo N."/>
            <person name="Jubin C."/>
            <person name="Vezzi A."/>
            <person name="Legeai F."/>
            <person name="Hugueney P."/>
            <person name="Dasilva C."/>
            <person name="Horner D."/>
            <person name="Mica E."/>
            <person name="Jublot D."/>
            <person name="Poulain J."/>
            <person name="Bruyere C."/>
            <person name="Billault A."/>
            <person name="Segurens B."/>
            <person name="Gouyvenoux M."/>
            <person name="Ugarte E."/>
            <person name="Cattonaro F."/>
            <person name="Anthouard V."/>
            <person name="Vico V."/>
            <person name="Del Fabbro C."/>
            <person name="Alaux M."/>
            <person name="Di Gaspero G."/>
            <person name="Dumas V."/>
            <person name="Felice N."/>
            <person name="Paillard S."/>
            <person name="Juman I."/>
            <person name="Moroldo M."/>
            <person name="Scalabrin S."/>
            <person name="Canaguier A."/>
            <person name="Le Clainche I."/>
            <person name="Malacrida G."/>
            <person name="Durand E."/>
            <person name="Pesole G."/>
            <person name="Laucou V."/>
            <person name="Chatelet P."/>
            <person name="Merdinoglu D."/>
            <person name="Delledonne M."/>
            <person name="Pezzotti M."/>
            <person name="Lecharny A."/>
            <person name="Scarpelli C."/>
            <person name="Artiguenave F."/>
            <person name="Pe M.E."/>
            <person name="Valle G."/>
            <person name="Morgante M."/>
            <person name="Caboche M."/>
            <person name="Adam-Blondon A.-F."/>
            <person name="Weissenbach J."/>
            <person name="Quetier F."/>
            <person name="Wincker P."/>
        </authorList>
    </citation>
    <scope>NUCLEOTIDE SEQUENCE [LARGE SCALE GENOMIC DNA]</scope>
    <source>
        <strain evidence="2">cv. Pinot noir / PN40024</strain>
    </source>
</reference>
<protein>
    <submittedName>
        <fullName evidence="1">Uncharacterized protein</fullName>
    </submittedName>
</protein>
<dbReference type="InParanoid" id="F6I7I6"/>
<evidence type="ECO:0000313" key="1">
    <source>
        <dbReference type="EMBL" id="CCB62904.1"/>
    </source>
</evidence>
<dbReference type="EMBL" id="FN596793">
    <property type="protein sequence ID" value="CCB62904.1"/>
    <property type="molecule type" value="Genomic_DNA"/>
</dbReference>
<evidence type="ECO:0000313" key="2">
    <source>
        <dbReference type="Proteomes" id="UP000009183"/>
    </source>
</evidence>
<dbReference type="eggNOG" id="KOG4498">
    <property type="taxonomic scope" value="Eukaryota"/>
</dbReference>
<sequence>MIKAASCNRFDSSYSRGGMFVFKGKQLVYARKDEGTGDHAPLDDVFDVCCKVPVA</sequence>
<accession>F6I7I6</accession>
<dbReference type="AlphaFoldDB" id="F6I7I6"/>
<dbReference type="HOGENOM" id="CLU_3036320_0_0_1"/>
<proteinExistence type="predicted"/>
<dbReference type="PaxDb" id="29760-VIT_07s0151g00400.t01"/>
<dbReference type="Proteomes" id="UP000009183">
    <property type="component" value="Chromosome 7, unordered"/>
</dbReference>
<name>F6I7I6_VITVI</name>